<dbReference type="OrthoDB" id="542917at2759"/>
<evidence type="ECO:0000313" key="4">
    <source>
        <dbReference type="EMBL" id="PBK79891.1"/>
    </source>
</evidence>
<proteinExistence type="predicted"/>
<protein>
    <submittedName>
        <fullName evidence="4">Uncharacterized protein</fullName>
    </submittedName>
</protein>
<reference evidence="5" key="1">
    <citation type="journal article" date="2017" name="Nat. Ecol. Evol.">
        <title>Genome expansion and lineage-specific genetic innovations in the forest pathogenic fungi Armillaria.</title>
        <authorList>
            <person name="Sipos G."/>
            <person name="Prasanna A.N."/>
            <person name="Walter M.C."/>
            <person name="O'Connor E."/>
            <person name="Balint B."/>
            <person name="Krizsan K."/>
            <person name="Kiss B."/>
            <person name="Hess J."/>
            <person name="Varga T."/>
            <person name="Slot J."/>
            <person name="Riley R."/>
            <person name="Boka B."/>
            <person name="Rigling D."/>
            <person name="Barry K."/>
            <person name="Lee J."/>
            <person name="Mihaltcheva S."/>
            <person name="LaButti K."/>
            <person name="Lipzen A."/>
            <person name="Waldron R."/>
            <person name="Moloney N.M."/>
            <person name="Sperisen C."/>
            <person name="Kredics L."/>
            <person name="Vagvoelgyi C."/>
            <person name="Patrignani A."/>
            <person name="Fitzpatrick D."/>
            <person name="Nagy I."/>
            <person name="Doyle S."/>
            <person name="Anderson J.B."/>
            <person name="Grigoriev I.V."/>
            <person name="Gueldener U."/>
            <person name="Muensterkoetter M."/>
            <person name="Nagy L.G."/>
        </authorList>
    </citation>
    <scope>NUCLEOTIDE SEQUENCE [LARGE SCALE GENOMIC DNA]</scope>
    <source>
        <strain evidence="5">Ar21-2</strain>
    </source>
</reference>
<gene>
    <name evidence="4" type="ORF">ARMGADRAFT_1092667</name>
</gene>
<dbReference type="EMBL" id="KZ293757">
    <property type="protein sequence ID" value="PBK79891.1"/>
    <property type="molecule type" value="Genomic_DNA"/>
</dbReference>
<keyword evidence="1" id="KW-0813">Transport</keyword>
<dbReference type="GO" id="GO:0030127">
    <property type="term" value="C:COPII vesicle coat"/>
    <property type="evidence" value="ECO:0007669"/>
    <property type="project" value="TreeGrafter"/>
</dbReference>
<keyword evidence="3" id="KW-0677">Repeat</keyword>
<dbReference type="AlphaFoldDB" id="A0A2H3C9Y5"/>
<sequence length="196" mass="21242">MAVKMDTPANFPFFKIPAPSMERLVVDGCMESQKPYRAIHPRSSIKLDEIALVRWNQQALGRREITVLVYGGEARTFAGQVSVTNGLAVGGRRGMSVIAWHPDNATRLVTASEEIIGELSSMLNWAFQVGWCPRNPDHLATVFVDCTVGIHSIQLTSEPTASATPATAGNHADIFDSTDCSQTQGGTLSLKQPPFS</sequence>
<accession>A0A2H3C9Y5</accession>
<evidence type="ECO:0000313" key="5">
    <source>
        <dbReference type="Proteomes" id="UP000217790"/>
    </source>
</evidence>
<dbReference type="GO" id="GO:0007029">
    <property type="term" value="P:endoplasmic reticulum organization"/>
    <property type="evidence" value="ECO:0007669"/>
    <property type="project" value="TreeGrafter"/>
</dbReference>
<dbReference type="InParanoid" id="A0A2H3C9Y5"/>
<dbReference type="InterPro" id="IPR015943">
    <property type="entry name" value="WD40/YVTN_repeat-like_dom_sf"/>
</dbReference>
<keyword evidence="5" id="KW-1185">Reference proteome</keyword>
<dbReference type="GO" id="GO:0070971">
    <property type="term" value="C:endoplasmic reticulum exit site"/>
    <property type="evidence" value="ECO:0007669"/>
    <property type="project" value="TreeGrafter"/>
</dbReference>
<organism evidence="4 5">
    <name type="scientific">Armillaria gallica</name>
    <name type="common">Bulbous honey fungus</name>
    <name type="synonym">Armillaria bulbosa</name>
    <dbReference type="NCBI Taxonomy" id="47427"/>
    <lineage>
        <taxon>Eukaryota</taxon>
        <taxon>Fungi</taxon>
        <taxon>Dikarya</taxon>
        <taxon>Basidiomycota</taxon>
        <taxon>Agaricomycotina</taxon>
        <taxon>Agaricomycetes</taxon>
        <taxon>Agaricomycetidae</taxon>
        <taxon>Agaricales</taxon>
        <taxon>Marasmiineae</taxon>
        <taxon>Physalacriaceae</taxon>
        <taxon>Armillaria</taxon>
    </lineage>
</organism>
<evidence type="ECO:0000256" key="3">
    <source>
        <dbReference type="ARBA" id="ARBA00022737"/>
    </source>
</evidence>
<evidence type="ECO:0000256" key="2">
    <source>
        <dbReference type="ARBA" id="ARBA00022574"/>
    </source>
</evidence>
<dbReference type="Proteomes" id="UP000217790">
    <property type="component" value="Unassembled WGS sequence"/>
</dbReference>
<keyword evidence="2" id="KW-0853">WD repeat</keyword>
<dbReference type="Gene3D" id="2.130.10.10">
    <property type="entry name" value="YVTN repeat-like/Quinoprotein amine dehydrogenase"/>
    <property type="match status" value="1"/>
</dbReference>
<dbReference type="STRING" id="47427.A0A2H3C9Y5"/>
<dbReference type="GO" id="GO:0005198">
    <property type="term" value="F:structural molecule activity"/>
    <property type="evidence" value="ECO:0007669"/>
    <property type="project" value="TreeGrafter"/>
</dbReference>
<dbReference type="PANTHER" id="PTHR13923:SF11">
    <property type="entry name" value="SECRETORY 31, ISOFORM D"/>
    <property type="match status" value="1"/>
</dbReference>
<dbReference type="InterPro" id="IPR040251">
    <property type="entry name" value="SEC31-like"/>
</dbReference>
<evidence type="ECO:0000256" key="1">
    <source>
        <dbReference type="ARBA" id="ARBA00022448"/>
    </source>
</evidence>
<dbReference type="GO" id="GO:0090110">
    <property type="term" value="P:COPII-coated vesicle cargo loading"/>
    <property type="evidence" value="ECO:0007669"/>
    <property type="project" value="TreeGrafter"/>
</dbReference>
<dbReference type="PANTHER" id="PTHR13923">
    <property type="entry name" value="SEC31-RELATED PROTEIN"/>
    <property type="match status" value="1"/>
</dbReference>
<name>A0A2H3C9Y5_ARMGA</name>